<dbReference type="Pfam" id="PF00106">
    <property type="entry name" value="adh_short"/>
    <property type="match status" value="1"/>
</dbReference>
<dbReference type="EMBL" id="FOLL01000006">
    <property type="protein sequence ID" value="SFC19827.1"/>
    <property type="molecule type" value="Genomic_DNA"/>
</dbReference>
<evidence type="ECO:0000313" key="4">
    <source>
        <dbReference type="Proteomes" id="UP000199577"/>
    </source>
</evidence>
<dbReference type="GO" id="GO:0016491">
    <property type="term" value="F:oxidoreductase activity"/>
    <property type="evidence" value="ECO:0007669"/>
    <property type="project" value="UniProtKB-KW"/>
</dbReference>
<sequence length="243" mass="26713">MHMDQQRIIIIGATSGIGRALAEIYVRNGWTVGVTGRRKELLDTLVAAHPGRVVAAAFDVTEEADCTDRLEALIAALGGVDVIVISAGGGAMNPPLDYELERATVELNVRAFTRLAVWAYHELSRRGGGQLAAITSVAGTRGSRQAPAYSATKAFQIAYLEGLQQKARNAGGQVRVTDIRPGFVKTKLVAGMPNRFWEADVERAARQIHQGLAGRKRVIYVTKRWRLVAWIYRIAPRWLLERL</sequence>
<dbReference type="PANTHER" id="PTHR44196">
    <property type="entry name" value="DEHYDROGENASE/REDUCTASE SDR FAMILY MEMBER 7B"/>
    <property type="match status" value="1"/>
</dbReference>
<dbReference type="InterPro" id="IPR036291">
    <property type="entry name" value="NAD(P)-bd_dom_sf"/>
</dbReference>
<keyword evidence="4" id="KW-1185">Reference proteome</keyword>
<dbReference type="PANTHER" id="PTHR44196:SF3">
    <property type="entry name" value="SHORT CHAIN DEHYDROGENASE FAMILY PROTEIN"/>
    <property type="match status" value="1"/>
</dbReference>
<dbReference type="GO" id="GO:0016020">
    <property type="term" value="C:membrane"/>
    <property type="evidence" value="ECO:0007669"/>
    <property type="project" value="TreeGrafter"/>
</dbReference>
<organism evidence="3 4">
    <name type="scientific">Parapedobacter composti</name>
    <dbReference type="NCBI Taxonomy" id="623281"/>
    <lineage>
        <taxon>Bacteria</taxon>
        <taxon>Pseudomonadati</taxon>
        <taxon>Bacteroidota</taxon>
        <taxon>Sphingobacteriia</taxon>
        <taxon>Sphingobacteriales</taxon>
        <taxon>Sphingobacteriaceae</taxon>
        <taxon>Parapedobacter</taxon>
    </lineage>
</organism>
<dbReference type="PRINTS" id="PR00081">
    <property type="entry name" value="GDHRDH"/>
</dbReference>
<dbReference type="Proteomes" id="UP000199577">
    <property type="component" value="Unassembled WGS sequence"/>
</dbReference>
<dbReference type="AlphaFoldDB" id="A0A1I1H748"/>
<reference evidence="3 4" key="1">
    <citation type="submission" date="2016-10" db="EMBL/GenBank/DDBJ databases">
        <authorList>
            <person name="de Groot N.N."/>
        </authorList>
    </citation>
    <scope>NUCLEOTIDE SEQUENCE [LARGE SCALE GENOMIC DNA]</scope>
    <source>
        <strain evidence="3 4">DSM 22900</strain>
    </source>
</reference>
<name>A0A1I1H748_9SPHI</name>
<accession>A0A1I1H748</accession>
<evidence type="ECO:0000313" key="3">
    <source>
        <dbReference type="EMBL" id="SFC19827.1"/>
    </source>
</evidence>
<evidence type="ECO:0000256" key="1">
    <source>
        <dbReference type="ARBA" id="ARBA00006484"/>
    </source>
</evidence>
<proteinExistence type="inferred from homology"/>
<gene>
    <name evidence="3" type="ORF">SAMN05421747_10643</name>
</gene>
<dbReference type="SUPFAM" id="SSF51735">
    <property type="entry name" value="NAD(P)-binding Rossmann-fold domains"/>
    <property type="match status" value="1"/>
</dbReference>
<protein>
    <submittedName>
        <fullName evidence="3">Short-chain dehydrogenase</fullName>
    </submittedName>
</protein>
<evidence type="ECO:0000256" key="2">
    <source>
        <dbReference type="ARBA" id="ARBA00023002"/>
    </source>
</evidence>
<keyword evidence="2" id="KW-0560">Oxidoreductase</keyword>
<comment type="similarity">
    <text evidence="1">Belongs to the short-chain dehydrogenases/reductases (SDR) family.</text>
</comment>
<dbReference type="STRING" id="623281.SAMN05421747_10643"/>
<dbReference type="Gene3D" id="3.40.50.720">
    <property type="entry name" value="NAD(P)-binding Rossmann-like Domain"/>
    <property type="match status" value="1"/>
</dbReference>
<dbReference type="InterPro" id="IPR002347">
    <property type="entry name" value="SDR_fam"/>
</dbReference>